<evidence type="ECO:0000256" key="5">
    <source>
        <dbReference type="RuleBase" id="RU363041"/>
    </source>
</evidence>
<dbReference type="OrthoDB" id="5566440at2"/>
<feature type="transmembrane region" description="Helical" evidence="5">
    <location>
        <begin position="133"/>
        <end position="157"/>
    </location>
</feature>
<dbReference type="GO" id="GO:0005886">
    <property type="term" value="C:plasma membrane"/>
    <property type="evidence" value="ECO:0007669"/>
    <property type="project" value="UniProtKB-SubCell"/>
</dbReference>
<evidence type="ECO:0000313" key="6">
    <source>
        <dbReference type="EMBL" id="RJF69490.1"/>
    </source>
</evidence>
<dbReference type="InterPro" id="IPR002781">
    <property type="entry name" value="TM_pro_TauE-like"/>
</dbReference>
<feature type="transmembrane region" description="Helical" evidence="5">
    <location>
        <begin position="193"/>
        <end position="215"/>
    </location>
</feature>
<gene>
    <name evidence="6" type="ORF">D4Q52_20235</name>
</gene>
<feature type="transmembrane region" description="Helical" evidence="5">
    <location>
        <begin position="222"/>
        <end position="240"/>
    </location>
</feature>
<feature type="transmembrane region" description="Helical" evidence="5">
    <location>
        <begin position="73"/>
        <end position="92"/>
    </location>
</feature>
<accession>A0A418V0Y3</accession>
<protein>
    <recommendedName>
        <fullName evidence="5">Probable membrane transporter protein</fullName>
    </recommendedName>
</protein>
<keyword evidence="4 5" id="KW-0472">Membrane</keyword>
<reference evidence="6 7" key="1">
    <citation type="submission" date="2018-09" db="EMBL/GenBank/DDBJ databases">
        <title>Draft genome sequence of Rhodopseudomonas palustris 2.1.18.</title>
        <authorList>
            <person name="Robertson S.L."/>
            <person name="Meyer T.E."/>
            <person name="Kyndt J.A."/>
        </authorList>
    </citation>
    <scope>NUCLEOTIDE SEQUENCE [LARGE SCALE GENOMIC DNA]</scope>
    <source>
        <strain evidence="6 7">2.1.18</strain>
    </source>
</reference>
<organism evidence="6 7">
    <name type="scientific">Rhodopseudomonas palustris</name>
    <dbReference type="NCBI Taxonomy" id="1076"/>
    <lineage>
        <taxon>Bacteria</taxon>
        <taxon>Pseudomonadati</taxon>
        <taxon>Pseudomonadota</taxon>
        <taxon>Alphaproteobacteria</taxon>
        <taxon>Hyphomicrobiales</taxon>
        <taxon>Nitrobacteraceae</taxon>
        <taxon>Rhodopseudomonas</taxon>
    </lineage>
</organism>
<comment type="similarity">
    <text evidence="5">Belongs to the 4-toluene sulfonate uptake permease (TSUP) (TC 2.A.102) family.</text>
</comment>
<name>A0A418V0Y3_RHOPL</name>
<feature type="transmembrane region" description="Helical" evidence="5">
    <location>
        <begin position="40"/>
        <end position="61"/>
    </location>
</feature>
<keyword evidence="3 5" id="KW-1133">Transmembrane helix</keyword>
<dbReference type="Pfam" id="PF01925">
    <property type="entry name" value="TauE"/>
    <property type="match status" value="1"/>
</dbReference>
<comment type="subcellular location">
    <subcellularLocation>
        <location evidence="5">Cell membrane</location>
        <topology evidence="5">Multi-pass membrane protein</topology>
    </subcellularLocation>
    <subcellularLocation>
        <location evidence="1">Membrane</location>
        <topology evidence="1">Multi-pass membrane protein</topology>
    </subcellularLocation>
</comment>
<evidence type="ECO:0000256" key="4">
    <source>
        <dbReference type="ARBA" id="ARBA00023136"/>
    </source>
</evidence>
<feature type="transmembrane region" description="Helical" evidence="5">
    <location>
        <begin position="99"/>
        <end position="118"/>
    </location>
</feature>
<keyword evidence="2 5" id="KW-0812">Transmembrane</keyword>
<comment type="caution">
    <text evidence="6">The sequence shown here is derived from an EMBL/GenBank/DDBJ whole genome shotgun (WGS) entry which is preliminary data.</text>
</comment>
<evidence type="ECO:0000256" key="2">
    <source>
        <dbReference type="ARBA" id="ARBA00022692"/>
    </source>
</evidence>
<evidence type="ECO:0000313" key="7">
    <source>
        <dbReference type="Proteomes" id="UP000285523"/>
    </source>
</evidence>
<dbReference type="AlphaFoldDB" id="A0A418V0Y3"/>
<keyword evidence="5" id="KW-1003">Cell membrane</keyword>
<feature type="transmembrane region" description="Helical" evidence="5">
    <location>
        <begin position="6"/>
        <end position="28"/>
    </location>
</feature>
<dbReference type="RefSeq" id="WP_119858376.1">
    <property type="nucleotide sequence ID" value="NZ_QYYD01000023.1"/>
</dbReference>
<proteinExistence type="inferred from homology"/>
<dbReference type="EMBL" id="QYYD01000023">
    <property type="protein sequence ID" value="RJF69490.1"/>
    <property type="molecule type" value="Genomic_DNA"/>
</dbReference>
<evidence type="ECO:0000256" key="3">
    <source>
        <dbReference type="ARBA" id="ARBA00022989"/>
    </source>
</evidence>
<feature type="transmembrane region" description="Helical" evidence="5">
    <location>
        <begin position="169"/>
        <end position="187"/>
    </location>
</feature>
<sequence length="244" mass="25560">MDQTVAIIGVIFAFSVIQSVFGMGLLVFGTPTLLLLGLPFPIALGWLLPASLAISTIQVVGSFDQARASLAQGRLLVCLVPLVAGLAVVLVFDLHAKIDLVIGATMLLVSAIRVNAALQKRLARLIVYAEKPYLVAMGVLHGFTNMGGALLSVYAAAVHREKPEIRGTIATYYLAFGVVQIATIALLKPDALGAHGSMSAVIATIAYCLVGRIIFPRASGKAYDKAITGFIAIYGVAVLVKASL</sequence>
<evidence type="ECO:0000256" key="1">
    <source>
        <dbReference type="ARBA" id="ARBA00004141"/>
    </source>
</evidence>
<dbReference type="Proteomes" id="UP000285523">
    <property type="component" value="Unassembled WGS sequence"/>
</dbReference>